<protein>
    <submittedName>
        <fullName evidence="2">Uncharacterized protein</fullName>
    </submittedName>
</protein>
<organism evidence="2 3">
    <name type="scientific">Portunus trituberculatus</name>
    <name type="common">Swimming crab</name>
    <name type="synonym">Neptunus trituberculatus</name>
    <dbReference type="NCBI Taxonomy" id="210409"/>
    <lineage>
        <taxon>Eukaryota</taxon>
        <taxon>Metazoa</taxon>
        <taxon>Ecdysozoa</taxon>
        <taxon>Arthropoda</taxon>
        <taxon>Crustacea</taxon>
        <taxon>Multicrustacea</taxon>
        <taxon>Malacostraca</taxon>
        <taxon>Eumalacostraca</taxon>
        <taxon>Eucarida</taxon>
        <taxon>Decapoda</taxon>
        <taxon>Pleocyemata</taxon>
        <taxon>Brachyura</taxon>
        <taxon>Eubrachyura</taxon>
        <taxon>Portunoidea</taxon>
        <taxon>Portunidae</taxon>
        <taxon>Portuninae</taxon>
        <taxon>Portunus</taxon>
    </lineage>
</organism>
<comment type="caution">
    <text evidence="2">The sequence shown here is derived from an EMBL/GenBank/DDBJ whole genome shotgun (WGS) entry which is preliminary data.</text>
</comment>
<keyword evidence="3" id="KW-1185">Reference proteome</keyword>
<feature type="region of interest" description="Disordered" evidence="1">
    <location>
        <begin position="164"/>
        <end position="188"/>
    </location>
</feature>
<dbReference type="AlphaFoldDB" id="A0A5B7GEF1"/>
<proteinExistence type="predicted"/>
<gene>
    <name evidence="2" type="ORF">E2C01_049436</name>
</gene>
<dbReference type="EMBL" id="VSRR010013232">
    <property type="protein sequence ID" value="MPC55498.1"/>
    <property type="molecule type" value="Genomic_DNA"/>
</dbReference>
<sequence length="309" mass="34272">MSFLQQLGSQGQRHHQKPRTFVHCCILPAPLQHAILYTQHLPLLQQGLDGRTFWRQFLLARLLTLLHQPQHRSNVRISMLSVFPPLAGLTRFVFHSYPLAANFLSSRAVRAPRLTWPATHSVHIAVARRSSRPHLRPSHLRSCAPLPGIHGLSQWRLQSHLPSRLGSAAPASRPRHMNSSQGSPPVQQHFQGSAVPIVLIPASASFRGPHMLHSEPRNPAPADRVPPCRPRILVLAAPVSTTRGHGRPSTAPDTLTASTVASLRHFTQMGPGDDLAGQWPKLPAHFRFIPTIMMSFSCGQVARRCPHRP</sequence>
<evidence type="ECO:0000313" key="3">
    <source>
        <dbReference type="Proteomes" id="UP000324222"/>
    </source>
</evidence>
<accession>A0A5B7GEF1</accession>
<name>A0A5B7GEF1_PORTR</name>
<feature type="compositionally biased region" description="Polar residues" evidence="1">
    <location>
        <begin position="177"/>
        <end position="188"/>
    </location>
</feature>
<evidence type="ECO:0000256" key="1">
    <source>
        <dbReference type="SAM" id="MobiDB-lite"/>
    </source>
</evidence>
<evidence type="ECO:0000313" key="2">
    <source>
        <dbReference type="EMBL" id="MPC55498.1"/>
    </source>
</evidence>
<dbReference type="Proteomes" id="UP000324222">
    <property type="component" value="Unassembled WGS sequence"/>
</dbReference>
<reference evidence="2 3" key="1">
    <citation type="submission" date="2019-05" db="EMBL/GenBank/DDBJ databases">
        <title>Another draft genome of Portunus trituberculatus and its Hox gene families provides insights of decapod evolution.</title>
        <authorList>
            <person name="Jeong J.-H."/>
            <person name="Song I."/>
            <person name="Kim S."/>
            <person name="Choi T."/>
            <person name="Kim D."/>
            <person name="Ryu S."/>
            <person name="Kim W."/>
        </authorList>
    </citation>
    <scope>NUCLEOTIDE SEQUENCE [LARGE SCALE GENOMIC DNA]</scope>
    <source>
        <tissue evidence="2">Muscle</tissue>
    </source>
</reference>